<comment type="caution">
    <text evidence="5">The sequence shown here is derived from an EMBL/GenBank/DDBJ whole genome shotgun (WGS) entry which is preliminary data.</text>
</comment>
<dbReference type="AlphaFoldDB" id="A0AAV2T5T7"/>
<comment type="similarity">
    <text evidence="1 4">Belongs to the glutathione peroxidase family.</text>
</comment>
<keyword evidence="3 4" id="KW-0560">Oxidoreductase</keyword>
<dbReference type="PROSITE" id="PS00763">
    <property type="entry name" value="GLUTATHIONE_PEROXID_2"/>
    <property type="match status" value="1"/>
</dbReference>
<evidence type="ECO:0000256" key="3">
    <source>
        <dbReference type="ARBA" id="ARBA00023002"/>
    </source>
</evidence>
<evidence type="ECO:0000313" key="6">
    <source>
        <dbReference type="Proteomes" id="UP001497525"/>
    </source>
</evidence>
<dbReference type="Pfam" id="PF00255">
    <property type="entry name" value="GSHPx"/>
    <property type="match status" value="1"/>
</dbReference>
<dbReference type="SUPFAM" id="SSF52833">
    <property type="entry name" value="Thioredoxin-like"/>
    <property type="match status" value="1"/>
</dbReference>
<organism evidence="5 6">
    <name type="scientific">Calicophoron daubneyi</name>
    <name type="common">Rumen fluke</name>
    <name type="synonym">Paramphistomum daubneyi</name>
    <dbReference type="NCBI Taxonomy" id="300641"/>
    <lineage>
        <taxon>Eukaryota</taxon>
        <taxon>Metazoa</taxon>
        <taxon>Spiralia</taxon>
        <taxon>Lophotrochozoa</taxon>
        <taxon>Platyhelminthes</taxon>
        <taxon>Trematoda</taxon>
        <taxon>Digenea</taxon>
        <taxon>Plagiorchiida</taxon>
        <taxon>Pronocephalata</taxon>
        <taxon>Paramphistomoidea</taxon>
        <taxon>Paramphistomidae</taxon>
        <taxon>Calicophoron</taxon>
    </lineage>
</organism>
<evidence type="ECO:0000256" key="1">
    <source>
        <dbReference type="ARBA" id="ARBA00006926"/>
    </source>
</evidence>
<dbReference type="InterPro" id="IPR036249">
    <property type="entry name" value="Thioredoxin-like_sf"/>
</dbReference>
<dbReference type="Proteomes" id="UP001497525">
    <property type="component" value="Unassembled WGS sequence"/>
</dbReference>
<dbReference type="PRINTS" id="PR01011">
    <property type="entry name" value="GLUTPROXDASE"/>
</dbReference>
<dbReference type="GO" id="GO:0006979">
    <property type="term" value="P:response to oxidative stress"/>
    <property type="evidence" value="ECO:0007669"/>
    <property type="project" value="InterPro"/>
</dbReference>
<dbReference type="CDD" id="cd00340">
    <property type="entry name" value="GSH_Peroxidase"/>
    <property type="match status" value="1"/>
</dbReference>
<dbReference type="Gene3D" id="3.40.30.10">
    <property type="entry name" value="Glutaredoxin"/>
    <property type="match status" value="1"/>
</dbReference>
<dbReference type="InterPro" id="IPR000889">
    <property type="entry name" value="Glutathione_peroxidase"/>
</dbReference>
<name>A0AAV2T5T7_CALDB</name>
<accession>A0AAV2T5T7</accession>
<dbReference type="PIRSF" id="PIRSF000303">
    <property type="entry name" value="Glutathion_perox"/>
    <property type="match status" value="1"/>
</dbReference>
<dbReference type="InterPro" id="IPR029760">
    <property type="entry name" value="GPX_CS"/>
</dbReference>
<evidence type="ECO:0000313" key="5">
    <source>
        <dbReference type="EMBL" id="CAL5130867.1"/>
    </source>
</evidence>
<protein>
    <recommendedName>
        <fullName evidence="4">Glutathione peroxidase</fullName>
    </recommendedName>
</protein>
<reference evidence="5" key="1">
    <citation type="submission" date="2024-06" db="EMBL/GenBank/DDBJ databases">
        <authorList>
            <person name="Liu X."/>
            <person name="Lenzi L."/>
            <person name="Haldenby T S."/>
            <person name="Uol C."/>
        </authorList>
    </citation>
    <scope>NUCLEOTIDE SEQUENCE</scope>
</reference>
<dbReference type="PANTHER" id="PTHR11592:SF78">
    <property type="entry name" value="GLUTATHIONE PEROXIDASE"/>
    <property type="match status" value="1"/>
</dbReference>
<sequence length="116" mass="13417">MYTQYQSEGLRVLAFPCNQFGKQEPGTDAEIKQRTIKKYGITFDLFHKIDVNGPKAIPLYKFLKSELPGAVSKSLEWNFVKFLIDRNGVPYRRFSPDEEPISMTDSILWLLKGQIE</sequence>
<keyword evidence="2 4" id="KW-0575">Peroxidase</keyword>
<gene>
    <name evidence="5" type="ORF">CDAUBV1_LOCUS3077</name>
</gene>
<dbReference type="PROSITE" id="PS51355">
    <property type="entry name" value="GLUTATHIONE_PEROXID_3"/>
    <property type="match status" value="1"/>
</dbReference>
<dbReference type="GO" id="GO:0004601">
    <property type="term" value="F:peroxidase activity"/>
    <property type="evidence" value="ECO:0007669"/>
    <property type="project" value="UniProtKB-KW"/>
</dbReference>
<proteinExistence type="inferred from homology"/>
<evidence type="ECO:0000256" key="2">
    <source>
        <dbReference type="ARBA" id="ARBA00022559"/>
    </source>
</evidence>
<dbReference type="PANTHER" id="PTHR11592">
    <property type="entry name" value="GLUTATHIONE PEROXIDASE"/>
    <property type="match status" value="1"/>
</dbReference>
<evidence type="ECO:0000256" key="4">
    <source>
        <dbReference type="RuleBase" id="RU000499"/>
    </source>
</evidence>
<dbReference type="EMBL" id="CAXLJL010000077">
    <property type="protein sequence ID" value="CAL5130867.1"/>
    <property type="molecule type" value="Genomic_DNA"/>
</dbReference>